<dbReference type="SUPFAM" id="SSF103473">
    <property type="entry name" value="MFS general substrate transporter"/>
    <property type="match status" value="1"/>
</dbReference>
<dbReference type="AlphaFoldDB" id="A0A7I8WR86"/>
<keyword evidence="1" id="KW-0472">Membrane</keyword>
<keyword evidence="1" id="KW-1133">Transmembrane helix</keyword>
<evidence type="ECO:0000256" key="1">
    <source>
        <dbReference type="SAM" id="Phobius"/>
    </source>
</evidence>
<feature type="transmembrane region" description="Helical" evidence="1">
    <location>
        <begin position="191"/>
        <end position="213"/>
    </location>
</feature>
<name>A0A7I8WR86_BURXY</name>
<feature type="transmembrane region" description="Helical" evidence="1">
    <location>
        <begin position="116"/>
        <end position="136"/>
    </location>
</feature>
<protein>
    <submittedName>
        <fullName evidence="2">(pine wood nematode) hypothetical protein</fullName>
    </submittedName>
</protein>
<comment type="caution">
    <text evidence="2">The sequence shown here is derived from an EMBL/GenBank/DDBJ whole genome shotgun (WGS) entry which is preliminary data.</text>
</comment>
<dbReference type="EMBL" id="CAJFDI010000002">
    <property type="protein sequence ID" value="CAD5215733.1"/>
    <property type="molecule type" value="Genomic_DNA"/>
</dbReference>
<accession>A0A7I8WR86</accession>
<dbReference type="Proteomes" id="UP000582659">
    <property type="component" value="Unassembled WGS sequence"/>
</dbReference>
<keyword evidence="3" id="KW-1185">Reference proteome</keyword>
<sequence>MARLVAKAPASACRCKAMMSDSKVRRPAVIPDRLIDQKCCHKMSSCSTSQRSDRRPLLTELIKETLRREQEIREAQKNRRRCLWRSSKTAIWLGIGHLFFGLVLLIFDIATNEITHTAFGISSSLCFIITAILSFISARRLDWTAQWLIIFSASLSFALSLALVADCTLYMNRLCFPVQTERCTASTGSIHLVLVLIAFFESVLCVFSIFASYSHMKATNERTIDLMYDILVSGDFPHLPNQKPEQLSVTTVEESSKPVSLQTA</sequence>
<evidence type="ECO:0000313" key="2">
    <source>
        <dbReference type="EMBL" id="CAD5215733.1"/>
    </source>
</evidence>
<organism evidence="2 3">
    <name type="scientific">Bursaphelenchus xylophilus</name>
    <name type="common">Pinewood nematode worm</name>
    <name type="synonym">Aphelenchoides xylophilus</name>
    <dbReference type="NCBI Taxonomy" id="6326"/>
    <lineage>
        <taxon>Eukaryota</taxon>
        <taxon>Metazoa</taxon>
        <taxon>Ecdysozoa</taxon>
        <taxon>Nematoda</taxon>
        <taxon>Chromadorea</taxon>
        <taxon>Rhabditida</taxon>
        <taxon>Tylenchina</taxon>
        <taxon>Tylenchomorpha</taxon>
        <taxon>Aphelenchoidea</taxon>
        <taxon>Aphelenchoididae</taxon>
        <taxon>Bursaphelenchus</taxon>
    </lineage>
</organism>
<keyword evidence="1" id="KW-0812">Transmembrane</keyword>
<gene>
    <name evidence="2" type="ORF">BXYJ_LOCUS4177</name>
</gene>
<dbReference type="EMBL" id="CAJFCV020000002">
    <property type="protein sequence ID" value="CAG9097803.1"/>
    <property type="molecule type" value="Genomic_DNA"/>
</dbReference>
<evidence type="ECO:0000313" key="3">
    <source>
        <dbReference type="Proteomes" id="UP000659654"/>
    </source>
</evidence>
<dbReference type="OrthoDB" id="5850978at2759"/>
<reference evidence="2" key="1">
    <citation type="submission" date="2020-09" db="EMBL/GenBank/DDBJ databases">
        <authorList>
            <person name="Kikuchi T."/>
        </authorList>
    </citation>
    <scope>NUCLEOTIDE SEQUENCE</scope>
    <source>
        <strain evidence="2">Ka4C1</strain>
    </source>
</reference>
<dbReference type="InterPro" id="IPR036259">
    <property type="entry name" value="MFS_trans_sf"/>
</dbReference>
<feature type="transmembrane region" description="Helical" evidence="1">
    <location>
        <begin position="89"/>
        <end position="110"/>
    </location>
</feature>
<feature type="transmembrane region" description="Helical" evidence="1">
    <location>
        <begin position="148"/>
        <end position="171"/>
    </location>
</feature>
<dbReference type="Proteomes" id="UP000659654">
    <property type="component" value="Unassembled WGS sequence"/>
</dbReference>
<proteinExistence type="predicted"/>